<feature type="region of interest" description="Disordered" evidence="1">
    <location>
        <begin position="154"/>
        <end position="181"/>
    </location>
</feature>
<dbReference type="OrthoDB" id="20729at2759"/>
<evidence type="ECO:0000313" key="2">
    <source>
        <dbReference type="EMBL" id="RMZ98467.1"/>
    </source>
</evidence>
<name>A0A3M7PII4_BRAPC</name>
<organism evidence="2 3">
    <name type="scientific">Brachionus plicatilis</name>
    <name type="common">Marine rotifer</name>
    <name type="synonym">Brachionus muelleri</name>
    <dbReference type="NCBI Taxonomy" id="10195"/>
    <lineage>
        <taxon>Eukaryota</taxon>
        <taxon>Metazoa</taxon>
        <taxon>Spiralia</taxon>
        <taxon>Gnathifera</taxon>
        <taxon>Rotifera</taxon>
        <taxon>Eurotatoria</taxon>
        <taxon>Monogononta</taxon>
        <taxon>Pseudotrocha</taxon>
        <taxon>Ploima</taxon>
        <taxon>Brachionidae</taxon>
        <taxon>Brachionus</taxon>
    </lineage>
</organism>
<proteinExistence type="predicted"/>
<gene>
    <name evidence="2" type="ORF">BpHYR1_043627</name>
</gene>
<keyword evidence="3" id="KW-1185">Reference proteome</keyword>
<accession>A0A3M7PII4</accession>
<dbReference type="EMBL" id="REGN01010762">
    <property type="protein sequence ID" value="RMZ98467.1"/>
    <property type="molecule type" value="Genomic_DNA"/>
</dbReference>
<comment type="caution">
    <text evidence="2">The sequence shown here is derived from an EMBL/GenBank/DDBJ whole genome shotgun (WGS) entry which is preliminary data.</text>
</comment>
<sequence>MNTAAPHSKENTFFGQKLPLTKEEPHGNNLYYSQMNEINKQHLNEFKSNEFTNGRLPNMPKIFKWTLLAEFDSLLEAKIYSKENLDAVITTVKPLTNCTMCLTPTKRHSMGVKYMGCTRHHLCKTRYTLRECKFSNIVKVFGINLHGSPQVEMAQSETEPELQLGKPPDQTLAGSISSIDPEPSELTRIELNSCKYGNETFSIRPTKTELEPKQIEMGIGQLIKKLSEKKKIKLKFFY</sequence>
<evidence type="ECO:0000313" key="3">
    <source>
        <dbReference type="Proteomes" id="UP000276133"/>
    </source>
</evidence>
<dbReference type="AlphaFoldDB" id="A0A3M7PII4"/>
<reference evidence="2 3" key="1">
    <citation type="journal article" date="2018" name="Sci. Rep.">
        <title>Genomic signatures of local adaptation to the degree of environmental predictability in rotifers.</title>
        <authorList>
            <person name="Franch-Gras L."/>
            <person name="Hahn C."/>
            <person name="Garcia-Roger E.M."/>
            <person name="Carmona M.J."/>
            <person name="Serra M."/>
            <person name="Gomez A."/>
        </authorList>
    </citation>
    <scope>NUCLEOTIDE SEQUENCE [LARGE SCALE GENOMIC DNA]</scope>
    <source>
        <strain evidence="2">HYR1</strain>
    </source>
</reference>
<protein>
    <submittedName>
        <fullName evidence="2">Uncharacterized protein</fullName>
    </submittedName>
</protein>
<evidence type="ECO:0000256" key="1">
    <source>
        <dbReference type="SAM" id="MobiDB-lite"/>
    </source>
</evidence>
<dbReference type="Proteomes" id="UP000276133">
    <property type="component" value="Unassembled WGS sequence"/>
</dbReference>